<keyword evidence="2" id="KW-0732">Signal</keyword>
<proteinExistence type="inferred from homology"/>
<comment type="similarity">
    <text evidence="1 2">Belongs to the OprB family.</text>
</comment>
<gene>
    <name evidence="3" type="ORF">GETHPA_00480</name>
</gene>
<sequence length="436" mass="46971">MSLRGTLLSPLLLLALGPALPALAQEAETWSLHGQATTVTQGHGAFPSPYAGGNSLESRKEIRTSFTATLFLGRRLWEGGELYVNPEAAAGQGISHVLGLAGAANGEIYRVDSPELKASLARVFLRQTWALGGAAETVVPDANQLGGTRSARRLVLTLGRFSAGDVFDQNAYAHDPRSQFLNWALMDTASWDYPADTRGYTWGAALELVWDAWALRAGSFLEPKEANGLLFDHQVSRAHGDVVELEHGHELGGLAGRVRLMGYANHARMGDYRKSLEGNPATPDVTATRRAGRIKYGWGLSAEQALTPDLGAFLRAGWNDGRTETWAFTEVDRTAAGGLSLAGPRWGRPEDRLGLAAIVNGLSPDHRAYLGAGGYGFIVGDGRLNPGQERIVEAYYAFEAAHGFTVSLDAERVEHPAFNRDRGPASIFALRVHGQF</sequence>
<keyword evidence="4" id="KW-1185">Reference proteome</keyword>
<dbReference type="InterPro" id="IPR007049">
    <property type="entry name" value="Carb-sel_porin_OprB"/>
</dbReference>
<organism evidence="3 4">
    <name type="scientific">Geothrix rubra</name>
    <dbReference type="NCBI Taxonomy" id="2927977"/>
    <lineage>
        <taxon>Bacteria</taxon>
        <taxon>Pseudomonadati</taxon>
        <taxon>Acidobacteriota</taxon>
        <taxon>Holophagae</taxon>
        <taxon>Holophagales</taxon>
        <taxon>Holophagaceae</taxon>
        <taxon>Geothrix</taxon>
    </lineage>
</organism>
<dbReference type="Gene3D" id="2.40.160.180">
    <property type="entry name" value="Carbohydrate-selective porin OprB"/>
    <property type="match status" value="1"/>
</dbReference>
<evidence type="ECO:0000256" key="1">
    <source>
        <dbReference type="ARBA" id="ARBA00008769"/>
    </source>
</evidence>
<name>A0ABQ5Q1A3_9BACT</name>
<evidence type="ECO:0000256" key="2">
    <source>
        <dbReference type="RuleBase" id="RU363072"/>
    </source>
</evidence>
<dbReference type="Pfam" id="PF04966">
    <property type="entry name" value="OprB"/>
    <property type="match status" value="1"/>
</dbReference>
<evidence type="ECO:0008006" key="5">
    <source>
        <dbReference type="Google" id="ProtNLM"/>
    </source>
</evidence>
<comment type="caution">
    <text evidence="3">The sequence shown here is derived from an EMBL/GenBank/DDBJ whole genome shotgun (WGS) entry which is preliminary data.</text>
</comment>
<dbReference type="RefSeq" id="WP_285722000.1">
    <property type="nucleotide sequence ID" value="NZ_BSDD01000001.1"/>
</dbReference>
<dbReference type="InterPro" id="IPR038673">
    <property type="entry name" value="OprB_sf"/>
</dbReference>
<evidence type="ECO:0000313" key="3">
    <source>
        <dbReference type="EMBL" id="GLH68515.1"/>
    </source>
</evidence>
<evidence type="ECO:0000313" key="4">
    <source>
        <dbReference type="Proteomes" id="UP001165089"/>
    </source>
</evidence>
<protein>
    <recommendedName>
        <fullName evidence="5">Porin</fullName>
    </recommendedName>
</protein>
<dbReference type="Proteomes" id="UP001165089">
    <property type="component" value="Unassembled WGS sequence"/>
</dbReference>
<dbReference type="EMBL" id="BSDD01000001">
    <property type="protein sequence ID" value="GLH68515.1"/>
    <property type="molecule type" value="Genomic_DNA"/>
</dbReference>
<reference evidence="3 4" key="1">
    <citation type="journal article" date="2023" name="Antonie Van Leeuwenhoek">
        <title>Mesoterricola silvestris gen. nov., sp. nov., Mesoterricola sediminis sp. nov., Geothrix oryzae sp. nov., Geothrix edaphica sp. nov., Geothrix rubra sp. nov., and Geothrix limicola sp. nov., six novel members of Acidobacteriota isolated from soils.</title>
        <authorList>
            <person name="Itoh H."/>
            <person name="Sugisawa Y."/>
            <person name="Mise K."/>
            <person name="Xu Z."/>
            <person name="Kuniyasu M."/>
            <person name="Ushijima N."/>
            <person name="Kawano K."/>
            <person name="Kobayashi E."/>
            <person name="Shiratori Y."/>
            <person name="Masuda Y."/>
            <person name="Senoo K."/>
        </authorList>
    </citation>
    <scope>NUCLEOTIDE SEQUENCE [LARGE SCALE GENOMIC DNA]</scope>
    <source>
        <strain evidence="3 4">Red803</strain>
    </source>
</reference>
<accession>A0ABQ5Q1A3</accession>
<feature type="chain" id="PRO_5044972330" description="Porin" evidence="2">
    <location>
        <begin position="25"/>
        <end position="436"/>
    </location>
</feature>
<feature type="signal peptide" evidence="2">
    <location>
        <begin position="1"/>
        <end position="24"/>
    </location>
</feature>